<evidence type="ECO:0000256" key="3">
    <source>
        <dbReference type="ARBA" id="ARBA00022448"/>
    </source>
</evidence>
<dbReference type="InterPro" id="IPR039424">
    <property type="entry name" value="SBP_5"/>
</dbReference>
<gene>
    <name evidence="9" type="ORF">SAMN05216276_101273</name>
</gene>
<proteinExistence type="inferred from homology"/>
<comment type="similarity">
    <text evidence="2">Belongs to the bacterial solute-binding protein 5 family.</text>
</comment>
<evidence type="ECO:0000259" key="8">
    <source>
        <dbReference type="Pfam" id="PF00496"/>
    </source>
</evidence>
<dbReference type="CDD" id="cd00995">
    <property type="entry name" value="PBP2_NikA_DppA_OppA_like"/>
    <property type="match status" value="1"/>
</dbReference>
<feature type="transmembrane region" description="Helical" evidence="6">
    <location>
        <begin position="624"/>
        <end position="643"/>
    </location>
</feature>
<keyword evidence="4 7" id="KW-0732">Signal</keyword>
<feature type="domain" description="Solute-binding protein family 5" evidence="8">
    <location>
        <begin position="129"/>
        <end position="508"/>
    </location>
</feature>
<evidence type="ECO:0000256" key="7">
    <source>
        <dbReference type="SAM" id="SignalP"/>
    </source>
</evidence>
<dbReference type="SUPFAM" id="SSF53850">
    <property type="entry name" value="Periplasmic binding protein-like II"/>
    <property type="match status" value="1"/>
</dbReference>
<keyword evidence="10" id="KW-1185">Reference proteome</keyword>
<evidence type="ECO:0000256" key="6">
    <source>
        <dbReference type="SAM" id="Phobius"/>
    </source>
</evidence>
<evidence type="ECO:0000256" key="5">
    <source>
        <dbReference type="SAM" id="MobiDB-lite"/>
    </source>
</evidence>
<feature type="chain" id="PRO_5012353664" evidence="7">
    <location>
        <begin position="28"/>
        <end position="654"/>
    </location>
</feature>
<dbReference type="EMBL" id="FZOD01000012">
    <property type="protein sequence ID" value="SNS59946.1"/>
    <property type="molecule type" value="Genomic_DNA"/>
</dbReference>
<keyword evidence="3" id="KW-0813">Transport</keyword>
<dbReference type="Pfam" id="PF00496">
    <property type="entry name" value="SBP_bac_5"/>
    <property type="match status" value="1"/>
</dbReference>
<comment type="subcellular location">
    <subcellularLocation>
        <location evidence="1">Cell envelope</location>
    </subcellularLocation>
</comment>
<dbReference type="Gene3D" id="3.10.105.10">
    <property type="entry name" value="Dipeptide-binding Protein, Domain 3"/>
    <property type="match status" value="1"/>
</dbReference>
<feature type="region of interest" description="Disordered" evidence="5">
    <location>
        <begin position="36"/>
        <end position="82"/>
    </location>
</feature>
<dbReference type="InterPro" id="IPR000914">
    <property type="entry name" value="SBP_5_dom"/>
</dbReference>
<dbReference type="GO" id="GO:0015833">
    <property type="term" value="P:peptide transport"/>
    <property type="evidence" value="ECO:0007669"/>
    <property type="project" value="TreeGrafter"/>
</dbReference>
<dbReference type="AlphaFoldDB" id="A0A239FSC2"/>
<dbReference type="Gene3D" id="3.40.190.10">
    <property type="entry name" value="Periplasmic binding protein-like II"/>
    <property type="match status" value="1"/>
</dbReference>
<evidence type="ECO:0000313" key="9">
    <source>
        <dbReference type="EMBL" id="SNS59946.1"/>
    </source>
</evidence>
<keyword evidence="6" id="KW-1133">Transmembrane helix</keyword>
<dbReference type="GO" id="GO:0030313">
    <property type="term" value="C:cell envelope"/>
    <property type="evidence" value="ECO:0007669"/>
    <property type="project" value="UniProtKB-SubCell"/>
</dbReference>
<dbReference type="PANTHER" id="PTHR30290:SF10">
    <property type="entry name" value="PERIPLASMIC OLIGOPEPTIDE-BINDING PROTEIN-RELATED"/>
    <property type="match status" value="1"/>
</dbReference>
<accession>A0A239FSC2</accession>
<keyword evidence="6" id="KW-0812">Transmembrane</keyword>
<evidence type="ECO:0000313" key="10">
    <source>
        <dbReference type="Proteomes" id="UP000198282"/>
    </source>
</evidence>
<dbReference type="Proteomes" id="UP000198282">
    <property type="component" value="Unassembled WGS sequence"/>
</dbReference>
<evidence type="ECO:0000256" key="4">
    <source>
        <dbReference type="ARBA" id="ARBA00022729"/>
    </source>
</evidence>
<evidence type="ECO:0000256" key="1">
    <source>
        <dbReference type="ARBA" id="ARBA00004196"/>
    </source>
</evidence>
<dbReference type="GO" id="GO:1904680">
    <property type="term" value="F:peptide transmembrane transporter activity"/>
    <property type="evidence" value="ECO:0007669"/>
    <property type="project" value="TreeGrafter"/>
</dbReference>
<feature type="signal peptide" evidence="7">
    <location>
        <begin position="1"/>
        <end position="27"/>
    </location>
</feature>
<sequence length="654" mass="71424">MTRVGARLAALGLTLLLVALPAAQAQAAQRARTAQQVPRAEQSQAVRQAQAGQAKIGQAQTGQAQTGQERAVGQARAARDPQGGKKIVRLGVTQSVDSMNPFLAVRLVSSSIHRWMYGYLTVPDSKTLKPSPDLAESWETSDDKLTWTFKIRDAKWSDGKPVTAQDAVWTFNTIMTVDAAKQANGPAVENFESVTATDDRTLVIKTKKPQASMLENPIPIMPKHVWEGVGDIGAFENDRYPVVGSGPYIVVEHRKDAYVKLKANPGYWRGAPKIDELHVIFYQNPEAANAGLKKGDIDLIGRLNAPQFEALAGDPNIVQWNTPGRRAAYLQLNHGAQTIDNKPVGDGHPALKDPRVRQAIHYAIDKQALVDQVQNGLATPADGSIVPPMYQEFFWKAEGADLVTHDAAKANQILDDAGYAKGSDGIRMMPDGKRKLEMRFSIHTDTPVEDKLAQFLTGWFKDIGIALSTKKLDSNKFTEETGFTGLFDIAISGWSVNPDPEEVLATHLCSRRPTASGEGGGTESFYCDPEYERLYQQQLSELDRPKRVELIKQMQKRLYTDAPVIALYYPNNLEGYRKDRIAAITPIPEDKGILYGGSGYWPVYSLQAAALPAGPADDGSSTGLIVGAVAVVAVLAAGGFLLTRRRRSVADERE</sequence>
<reference evidence="9 10" key="1">
    <citation type="submission" date="2017-06" db="EMBL/GenBank/DDBJ databases">
        <authorList>
            <person name="Kim H.J."/>
            <person name="Triplett B.A."/>
        </authorList>
    </citation>
    <scope>NUCLEOTIDE SEQUENCE [LARGE SCALE GENOMIC DNA]</scope>
    <source>
        <strain evidence="9 10">CGMCC 4.2132</strain>
    </source>
</reference>
<dbReference type="RefSeq" id="WP_245878324.1">
    <property type="nucleotide sequence ID" value="NZ_FZOD01000012.1"/>
</dbReference>
<organism evidence="9 10">
    <name type="scientific">Streptosporangium subroseum</name>
    <dbReference type="NCBI Taxonomy" id="106412"/>
    <lineage>
        <taxon>Bacteria</taxon>
        <taxon>Bacillati</taxon>
        <taxon>Actinomycetota</taxon>
        <taxon>Actinomycetes</taxon>
        <taxon>Streptosporangiales</taxon>
        <taxon>Streptosporangiaceae</taxon>
        <taxon>Streptosporangium</taxon>
    </lineage>
</organism>
<name>A0A239FSC2_9ACTN</name>
<dbReference type="PANTHER" id="PTHR30290">
    <property type="entry name" value="PERIPLASMIC BINDING COMPONENT OF ABC TRANSPORTER"/>
    <property type="match status" value="1"/>
</dbReference>
<protein>
    <submittedName>
        <fullName evidence="9">Peptide/nickel transport system substrate-binding protein</fullName>
    </submittedName>
</protein>
<feature type="compositionally biased region" description="Low complexity" evidence="5">
    <location>
        <begin position="48"/>
        <end position="68"/>
    </location>
</feature>
<keyword evidence="6" id="KW-0472">Membrane</keyword>
<evidence type="ECO:0000256" key="2">
    <source>
        <dbReference type="ARBA" id="ARBA00005695"/>
    </source>
</evidence>